<keyword evidence="4" id="KW-1185">Reference proteome</keyword>
<dbReference type="EMBL" id="DYDO01000007">
    <property type="protein sequence ID" value="DBA20540.1"/>
    <property type="molecule type" value="Genomic_DNA"/>
</dbReference>
<dbReference type="Gene3D" id="1.25.40.20">
    <property type="entry name" value="Ankyrin repeat-containing domain"/>
    <property type="match status" value="1"/>
</dbReference>
<feature type="compositionally biased region" description="Basic and acidic residues" evidence="1">
    <location>
        <begin position="72"/>
        <end position="81"/>
    </location>
</feature>
<sequence length="351" mass="40219">MNFARLITFTKAREKSDLWENGERTNKKSSTRSQVVTTGEEARSFYESLLANDEKPPPPRKPSRKRRAPRSPMHEESREGSSQHGPNTSVHGPTNQRIGHQLLRYSQEGNVKGLRQLVEKEPCDINFHDCYYWTPLMCAAFAGKKDVVSYLLKNGAAWVGVCETRGKDALSLAEEGGHQEVVELLRDSLKGQQPETRPRTQPLERKYCEICKTQYQEDSVDTHERSTLHLFNKKKKLPPTYYAIPEHNVGFKMMLKEGWNRESGLGPEGTGRKFPVQTVLKRDQKGLGFDSNEKPKVTHFAANDALAVARPQVKHMRTERVATISRKEEKRKEAKAKAWERDLRTYMNIDL</sequence>
<protein>
    <recommendedName>
        <fullName evidence="2">G-patch domain-containing protein</fullName>
    </recommendedName>
</protein>
<gene>
    <name evidence="3" type="ORF">GDO54_017305</name>
</gene>
<dbReference type="InterPro" id="IPR002110">
    <property type="entry name" value="Ankyrin_rpt"/>
</dbReference>
<dbReference type="SMART" id="SM00248">
    <property type="entry name" value="ANK"/>
    <property type="match status" value="2"/>
</dbReference>
<organism evidence="3 4">
    <name type="scientific">Pyxicephalus adspersus</name>
    <name type="common">African bullfrog</name>
    <dbReference type="NCBI Taxonomy" id="30357"/>
    <lineage>
        <taxon>Eukaryota</taxon>
        <taxon>Metazoa</taxon>
        <taxon>Chordata</taxon>
        <taxon>Craniata</taxon>
        <taxon>Vertebrata</taxon>
        <taxon>Euteleostomi</taxon>
        <taxon>Amphibia</taxon>
        <taxon>Batrachia</taxon>
        <taxon>Anura</taxon>
        <taxon>Neobatrachia</taxon>
        <taxon>Ranoidea</taxon>
        <taxon>Pyxicephalidae</taxon>
        <taxon>Pyxicephalinae</taxon>
        <taxon>Pyxicephalus</taxon>
    </lineage>
</organism>
<dbReference type="Pfam" id="PF01585">
    <property type="entry name" value="G-patch"/>
    <property type="match status" value="1"/>
</dbReference>
<dbReference type="PANTHER" id="PTHR20923">
    <property type="entry name" value="BAT4 PROTEIN-RELATED"/>
    <property type="match status" value="1"/>
</dbReference>
<dbReference type="SUPFAM" id="SSF48403">
    <property type="entry name" value="Ankyrin repeat"/>
    <property type="match status" value="1"/>
</dbReference>
<dbReference type="SMART" id="SM00443">
    <property type="entry name" value="G_patch"/>
    <property type="match status" value="1"/>
</dbReference>
<name>A0AAV3A664_PYXAD</name>
<accession>A0AAV3A664</accession>
<reference evidence="3" key="1">
    <citation type="thesis" date="2020" institute="ProQuest LLC" country="789 East Eisenhower Parkway, Ann Arbor, MI, USA">
        <title>Comparative Genomics and Chromosome Evolution.</title>
        <authorList>
            <person name="Mudd A.B."/>
        </authorList>
    </citation>
    <scope>NUCLEOTIDE SEQUENCE</scope>
    <source>
        <strain evidence="3">1538</strain>
        <tissue evidence="3">Blood</tissue>
    </source>
</reference>
<evidence type="ECO:0000313" key="4">
    <source>
        <dbReference type="Proteomes" id="UP001181693"/>
    </source>
</evidence>
<evidence type="ECO:0000259" key="2">
    <source>
        <dbReference type="PROSITE" id="PS50174"/>
    </source>
</evidence>
<proteinExistence type="predicted"/>
<dbReference type="GO" id="GO:0003676">
    <property type="term" value="F:nucleic acid binding"/>
    <property type="evidence" value="ECO:0007669"/>
    <property type="project" value="InterPro"/>
</dbReference>
<dbReference type="PROSITE" id="PS50174">
    <property type="entry name" value="G_PATCH"/>
    <property type="match status" value="1"/>
</dbReference>
<feature type="region of interest" description="Disordered" evidence="1">
    <location>
        <begin position="1"/>
        <end position="95"/>
    </location>
</feature>
<evidence type="ECO:0000313" key="3">
    <source>
        <dbReference type="EMBL" id="DBA20540.1"/>
    </source>
</evidence>
<comment type="caution">
    <text evidence="3">The sequence shown here is derived from an EMBL/GenBank/DDBJ whole genome shotgun (WGS) entry which is preliminary data.</text>
</comment>
<dbReference type="InterPro" id="IPR039146">
    <property type="entry name" value="GPANK1"/>
</dbReference>
<feature type="domain" description="G-patch" evidence="2">
    <location>
        <begin position="246"/>
        <end position="292"/>
    </location>
</feature>
<dbReference type="AlphaFoldDB" id="A0AAV3A664"/>
<dbReference type="Proteomes" id="UP001181693">
    <property type="component" value="Unassembled WGS sequence"/>
</dbReference>
<evidence type="ECO:0000256" key="1">
    <source>
        <dbReference type="SAM" id="MobiDB-lite"/>
    </source>
</evidence>
<dbReference type="InterPro" id="IPR000467">
    <property type="entry name" value="G_patch_dom"/>
</dbReference>
<dbReference type="InterPro" id="IPR036770">
    <property type="entry name" value="Ankyrin_rpt-contain_sf"/>
</dbReference>
<feature type="compositionally biased region" description="Polar residues" evidence="1">
    <location>
        <begin position="82"/>
        <end position="95"/>
    </location>
</feature>
<dbReference type="Pfam" id="PF12796">
    <property type="entry name" value="Ank_2"/>
    <property type="match status" value="1"/>
</dbReference>
<feature type="compositionally biased region" description="Basic and acidic residues" evidence="1">
    <location>
        <begin position="11"/>
        <end position="26"/>
    </location>
</feature>
<dbReference type="PANTHER" id="PTHR20923:SF1">
    <property type="entry name" value="G PATCH DOMAIN AND ANKYRIN REPEAT-CONTAINING PROTEIN 1"/>
    <property type="match status" value="1"/>
</dbReference>